<dbReference type="GO" id="GO:0016765">
    <property type="term" value="F:transferase activity, transferring alkyl or aryl (other than methyl) groups"/>
    <property type="evidence" value="ECO:0007669"/>
    <property type="project" value="InterPro"/>
</dbReference>
<evidence type="ECO:0000256" key="3">
    <source>
        <dbReference type="ARBA" id="ARBA00022679"/>
    </source>
</evidence>
<dbReference type="InterPro" id="IPR000537">
    <property type="entry name" value="UbiA_prenyltransferase"/>
</dbReference>
<evidence type="ECO:0000256" key="8">
    <source>
        <dbReference type="SAM" id="Phobius"/>
    </source>
</evidence>
<dbReference type="EMBL" id="JABFOF010000003">
    <property type="protein sequence ID" value="KAG2403127.1"/>
    <property type="molecule type" value="Genomic_DNA"/>
</dbReference>
<dbReference type="PANTHER" id="PTHR43009:SF6">
    <property type="entry name" value="HOMOGENTISATE PHYTYLTRANSFERASE 1, CHLOROPLASTIC"/>
    <property type="match status" value="1"/>
</dbReference>
<feature type="region of interest" description="Disordered" evidence="7">
    <location>
        <begin position="534"/>
        <end position="566"/>
    </location>
</feature>
<dbReference type="InterPro" id="IPR044878">
    <property type="entry name" value="UbiA_sf"/>
</dbReference>
<name>A0A8T0KT35_PHAAN</name>
<feature type="transmembrane region" description="Helical" evidence="8">
    <location>
        <begin position="171"/>
        <end position="190"/>
    </location>
</feature>
<comment type="caution">
    <text evidence="9">The sequence shown here is derived from an EMBL/GenBank/DDBJ whole genome shotgun (WGS) entry which is preliminary data.</text>
</comment>
<feature type="compositionally biased region" description="Basic and acidic residues" evidence="7">
    <location>
        <begin position="541"/>
        <end position="557"/>
    </location>
</feature>
<protein>
    <submittedName>
        <fullName evidence="9">Glycinol 4-dimethylallyltransferase</fullName>
    </submittedName>
</protein>
<accession>A0A8T0KT35</accession>
<comment type="similarity">
    <text evidence="2">Belongs to the UbiA prenyltransferase family.</text>
</comment>
<comment type="subcellular location">
    <subcellularLocation>
        <location evidence="1">Plastid</location>
        <location evidence="1">Chloroplast membrane</location>
        <topology evidence="1">Multi-pass membrane protein</topology>
    </subcellularLocation>
</comment>
<keyword evidence="4 8" id="KW-0812">Transmembrane</keyword>
<keyword evidence="5 8" id="KW-1133">Transmembrane helix</keyword>
<dbReference type="Gene3D" id="1.10.357.140">
    <property type="entry name" value="UbiA prenyltransferase"/>
    <property type="match status" value="1"/>
</dbReference>
<evidence type="ECO:0000313" key="9">
    <source>
        <dbReference type="EMBL" id="KAG2403127.1"/>
    </source>
</evidence>
<reference evidence="9 10" key="1">
    <citation type="submission" date="2020-05" db="EMBL/GenBank/DDBJ databases">
        <title>Vigna angularis (adzuki bean) Var. LongXiaoDou No. 4 denovo assembly.</title>
        <authorList>
            <person name="Xiang H."/>
        </authorList>
    </citation>
    <scope>NUCLEOTIDE SEQUENCE [LARGE SCALE GENOMIC DNA]</scope>
    <source>
        <tissue evidence="9">Leaf</tissue>
    </source>
</reference>
<sequence length="611" mass="68285">MKPKTVDCSSDGLNVDDHFSTNNLWDKAVGMHLNINQKLSRKFKQYEGVPLKVACDVIMMCILKNTIAICSEILEIHPMLKIEPYRLFFDDMNTRDTCFSFIHFAIDISTSCVTTMAMDEGDFAKTTERRDEGKDCYDYAERKYDSVIGRTFSTVSASLLVVEKLSDISPLFFIGVLQAMVPLLFMDIYVNGVNQLSDLEIDKINKPYLPLASGQVSFTTGAIIVASSLTLSCSNNIAYLFPPFSLPQASHTAWEECRKNGSSVEMEKTSTTCGNMRLGYLGSHISNYIFRSHAGIALFKDVPDIDGDQAYGIQSFAARFGQKRVFWICVCLFEMAFGIALMAGLTSSSLLVKIVTTLPNSSSECNCHVTSLMPLFRSLLRWTSFFRLAPPVTLLFAVPYSPHPFLKENPPFQNILNPRNGLGHAALAWILWYQAKFVDLTSKASMGSFFMLIWKFLKPSSSCLDTLVHFSCSYHASLFFAVDALNIIKASLININRNLSNWDGGDPYTSNWTGVTQADAQKLISRFPGSFKEASESMTQQDHKNNHAHAPQKEEGRGSNNKDSSLVGYGSKGHKIHYSGPLLVLSSNMDQMLKDHDRQIQEDELIELCMS</sequence>
<evidence type="ECO:0000313" key="10">
    <source>
        <dbReference type="Proteomes" id="UP000743370"/>
    </source>
</evidence>
<evidence type="ECO:0000256" key="1">
    <source>
        <dbReference type="ARBA" id="ARBA00004508"/>
    </source>
</evidence>
<keyword evidence="6 8" id="KW-0472">Membrane</keyword>
<feature type="transmembrane region" description="Helical" evidence="8">
    <location>
        <begin position="325"/>
        <end position="345"/>
    </location>
</feature>
<dbReference type="PANTHER" id="PTHR43009">
    <property type="entry name" value="HOMOGENTISATE SOLANESYLTRANSFERASE, CHLOROPLASTIC"/>
    <property type="match status" value="1"/>
</dbReference>
<dbReference type="Pfam" id="PF01040">
    <property type="entry name" value="UbiA"/>
    <property type="match status" value="1"/>
</dbReference>
<evidence type="ECO:0000256" key="6">
    <source>
        <dbReference type="ARBA" id="ARBA00023136"/>
    </source>
</evidence>
<gene>
    <name evidence="9" type="ORF">HKW66_Vig0184130</name>
</gene>
<dbReference type="AlphaFoldDB" id="A0A8T0KT35"/>
<evidence type="ECO:0000256" key="5">
    <source>
        <dbReference type="ARBA" id="ARBA00022989"/>
    </source>
</evidence>
<evidence type="ECO:0000256" key="4">
    <source>
        <dbReference type="ARBA" id="ARBA00022692"/>
    </source>
</evidence>
<evidence type="ECO:0000256" key="2">
    <source>
        <dbReference type="ARBA" id="ARBA00005985"/>
    </source>
</evidence>
<dbReference type="GO" id="GO:0031969">
    <property type="term" value="C:chloroplast membrane"/>
    <property type="evidence" value="ECO:0007669"/>
    <property type="project" value="UniProtKB-SubCell"/>
</dbReference>
<dbReference type="Gene3D" id="1.20.120.1780">
    <property type="entry name" value="UbiA prenyltransferase"/>
    <property type="match status" value="1"/>
</dbReference>
<evidence type="ECO:0000256" key="7">
    <source>
        <dbReference type="SAM" id="MobiDB-lite"/>
    </source>
</evidence>
<dbReference type="Proteomes" id="UP000743370">
    <property type="component" value="Unassembled WGS sequence"/>
</dbReference>
<proteinExistence type="inferred from homology"/>
<keyword evidence="3" id="KW-0808">Transferase</keyword>
<organism evidence="9 10">
    <name type="scientific">Phaseolus angularis</name>
    <name type="common">Azuki bean</name>
    <name type="synonym">Vigna angularis</name>
    <dbReference type="NCBI Taxonomy" id="3914"/>
    <lineage>
        <taxon>Eukaryota</taxon>
        <taxon>Viridiplantae</taxon>
        <taxon>Streptophyta</taxon>
        <taxon>Embryophyta</taxon>
        <taxon>Tracheophyta</taxon>
        <taxon>Spermatophyta</taxon>
        <taxon>Magnoliopsida</taxon>
        <taxon>eudicotyledons</taxon>
        <taxon>Gunneridae</taxon>
        <taxon>Pentapetalae</taxon>
        <taxon>rosids</taxon>
        <taxon>fabids</taxon>
        <taxon>Fabales</taxon>
        <taxon>Fabaceae</taxon>
        <taxon>Papilionoideae</taxon>
        <taxon>50 kb inversion clade</taxon>
        <taxon>NPAAA clade</taxon>
        <taxon>indigoferoid/millettioid clade</taxon>
        <taxon>Phaseoleae</taxon>
        <taxon>Vigna</taxon>
    </lineage>
</organism>